<dbReference type="SUPFAM" id="SSF46689">
    <property type="entry name" value="Homeodomain-like"/>
    <property type="match status" value="1"/>
</dbReference>
<keyword evidence="1" id="KW-0805">Transcription regulation</keyword>
<accession>A0ABN1A3R1</accession>
<comment type="caution">
    <text evidence="6">The sequence shown here is derived from an EMBL/GenBank/DDBJ whole genome shotgun (WGS) entry which is preliminary data.</text>
</comment>
<evidence type="ECO:0000256" key="4">
    <source>
        <dbReference type="PROSITE-ProRule" id="PRU00335"/>
    </source>
</evidence>
<dbReference type="Pfam" id="PF00440">
    <property type="entry name" value="TetR_N"/>
    <property type="match status" value="1"/>
</dbReference>
<dbReference type="SUPFAM" id="SSF48498">
    <property type="entry name" value="Tetracyclin repressor-like, C-terminal domain"/>
    <property type="match status" value="1"/>
</dbReference>
<organism evidence="6 7">
    <name type="scientific">Streptomyces olivaceiscleroticus</name>
    <dbReference type="NCBI Taxonomy" id="68245"/>
    <lineage>
        <taxon>Bacteria</taxon>
        <taxon>Bacillati</taxon>
        <taxon>Actinomycetota</taxon>
        <taxon>Actinomycetes</taxon>
        <taxon>Kitasatosporales</taxon>
        <taxon>Streptomycetaceae</taxon>
        <taxon>Streptomyces</taxon>
    </lineage>
</organism>
<sequence length="193" mass="20301">MPRDGYHHGDLRNALLAATMELVRERGARGFSVAEAARRAGVSSAAPYRHFPDRDAMLAAAARAGFLALEQRCAGLDLEPGLAARAAQIATAYVLFAQEDPARFEVMFAAGLDKSAHPELLRQTERVQALLEAALAPFANEGLPAERAAELWSIAHGVAALAVGGGLGHVVRGTRPDEVAARAAHSWAAGFAS</sequence>
<dbReference type="PANTHER" id="PTHR30055:SF220">
    <property type="entry name" value="TETR-FAMILY REGULATORY PROTEIN"/>
    <property type="match status" value="1"/>
</dbReference>
<gene>
    <name evidence="6" type="ORF">GCM10010361_33730</name>
</gene>
<evidence type="ECO:0000259" key="5">
    <source>
        <dbReference type="PROSITE" id="PS50977"/>
    </source>
</evidence>
<dbReference type="Gene3D" id="1.10.357.10">
    <property type="entry name" value="Tetracycline Repressor, domain 2"/>
    <property type="match status" value="1"/>
</dbReference>
<name>A0ABN1A3R1_9ACTN</name>
<dbReference type="InterPro" id="IPR025996">
    <property type="entry name" value="MT1864/Rv1816-like_C"/>
</dbReference>
<dbReference type="PRINTS" id="PR00455">
    <property type="entry name" value="HTHTETR"/>
</dbReference>
<dbReference type="InterPro" id="IPR009057">
    <property type="entry name" value="Homeodomain-like_sf"/>
</dbReference>
<evidence type="ECO:0000256" key="3">
    <source>
        <dbReference type="ARBA" id="ARBA00023163"/>
    </source>
</evidence>
<reference evidence="6 7" key="1">
    <citation type="journal article" date="2019" name="Int. J. Syst. Evol. Microbiol.">
        <title>The Global Catalogue of Microorganisms (GCM) 10K type strain sequencing project: providing services to taxonomists for standard genome sequencing and annotation.</title>
        <authorList>
            <consortium name="The Broad Institute Genomics Platform"/>
            <consortium name="The Broad Institute Genome Sequencing Center for Infectious Disease"/>
            <person name="Wu L."/>
            <person name="Ma J."/>
        </authorList>
    </citation>
    <scope>NUCLEOTIDE SEQUENCE [LARGE SCALE GENOMIC DNA]</scope>
    <source>
        <strain evidence="6 7">JCM 4805</strain>
    </source>
</reference>
<dbReference type="RefSeq" id="WP_346095742.1">
    <property type="nucleotide sequence ID" value="NZ_BAAABY010000023.1"/>
</dbReference>
<evidence type="ECO:0000256" key="2">
    <source>
        <dbReference type="ARBA" id="ARBA00023125"/>
    </source>
</evidence>
<dbReference type="PROSITE" id="PS50977">
    <property type="entry name" value="HTH_TETR_2"/>
    <property type="match status" value="1"/>
</dbReference>
<protein>
    <recommendedName>
        <fullName evidence="5">HTH tetR-type domain-containing protein</fullName>
    </recommendedName>
</protein>
<proteinExistence type="predicted"/>
<evidence type="ECO:0000256" key="1">
    <source>
        <dbReference type="ARBA" id="ARBA00023015"/>
    </source>
</evidence>
<feature type="DNA-binding region" description="H-T-H motif" evidence="4">
    <location>
        <begin position="32"/>
        <end position="51"/>
    </location>
</feature>
<feature type="domain" description="HTH tetR-type" evidence="5">
    <location>
        <begin position="9"/>
        <end position="69"/>
    </location>
</feature>
<dbReference type="InterPro" id="IPR036271">
    <property type="entry name" value="Tet_transcr_reg_TetR-rel_C_sf"/>
</dbReference>
<dbReference type="InterPro" id="IPR001647">
    <property type="entry name" value="HTH_TetR"/>
</dbReference>
<dbReference type="Proteomes" id="UP001500909">
    <property type="component" value="Unassembled WGS sequence"/>
</dbReference>
<dbReference type="InterPro" id="IPR050109">
    <property type="entry name" value="HTH-type_TetR-like_transc_reg"/>
</dbReference>
<evidence type="ECO:0000313" key="6">
    <source>
        <dbReference type="EMBL" id="GAA0466799.1"/>
    </source>
</evidence>
<dbReference type="Pfam" id="PF13305">
    <property type="entry name" value="TetR_C_33"/>
    <property type="match status" value="1"/>
</dbReference>
<dbReference type="EMBL" id="BAAABY010000023">
    <property type="protein sequence ID" value="GAA0466799.1"/>
    <property type="molecule type" value="Genomic_DNA"/>
</dbReference>
<keyword evidence="7" id="KW-1185">Reference proteome</keyword>
<dbReference type="PANTHER" id="PTHR30055">
    <property type="entry name" value="HTH-TYPE TRANSCRIPTIONAL REGULATOR RUTR"/>
    <property type="match status" value="1"/>
</dbReference>
<keyword evidence="2 4" id="KW-0238">DNA-binding</keyword>
<keyword evidence="3" id="KW-0804">Transcription</keyword>
<evidence type="ECO:0000313" key="7">
    <source>
        <dbReference type="Proteomes" id="UP001500909"/>
    </source>
</evidence>